<evidence type="ECO:0000313" key="4">
    <source>
        <dbReference type="EMBL" id="RKF81103.1"/>
    </source>
</evidence>
<name>A0A420J2X1_9PEZI</name>
<dbReference type="PANTHER" id="PTHR45994:SF1">
    <property type="entry name" value="FI21225P1"/>
    <property type="match status" value="1"/>
</dbReference>
<dbReference type="EMBL" id="MCBR01002972">
    <property type="protein sequence ID" value="RKF81103.1"/>
    <property type="molecule type" value="Genomic_DNA"/>
</dbReference>
<evidence type="ECO:0000313" key="5">
    <source>
        <dbReference type="Proteomes" id="UP000285405"/>
    </source>
</evidence>
<accession>A0A420J2X1</accession>
<dbReference type="Proteomes" id="UP000285405">
    <property type="component" value="Unassembled WGS sequence"/>
</dbReference>
<dbReference type="AlphaFoldDB" id="A0A420J2X1"/>
<dbReference type="SUPFAM" id="SSF48371">
    <property type="entry name" value="ARM repeat"/>
    <property type="match status" value="2"/>
</dbReference>
<dbReference type="GO" id="GO:0051879">
    <property type="term" value="F:Hsp90 protein binding"/>
    <property type="evidence" value="ECO:0007669"/>
    <property type="project" value="TreeGrafter"/>
</dbReference>
<feature type="domain" description="UNC-45/Cro1/She4 central" evidence="3">
    <location>
        <begin position="75"/>
        <end position="250"/>
    </location>
</feature>
<dbReference type="Gene3D" id="1.25.10.10">
    <property type="entry name" value="Leucine-rich Repeat Variant"/>
    <property type="match status" value="1"/>
</dbReference>
<dbReference type="GO" id="GO:0005737">
    <property type="term" value="C:cytoplasm"/>
    <property type="evidence" value="ECO:0007669"/>
    <property type="project" value="UniProtKB-SubCell"/>
</dbReference>
<comment type="subcellular location">
    <subcellularLocation>
        <location evidence="1">Cytoplasm</location>
    </subcellularLocation>
</comment>
<gene>
    <name evidence="4" type="ORF">GcC1_029001</name>
</gene>
<evidence type="ECO:0000259" key="3">
    <source>
        <dbReference type="Pfam" id="PF11701"/>
    </source>
</evidence>
<protein>
    <submittedName>
        <fullName evidence="4">Ring assembly protein 3</fullName>
    </submittedName>
</protein>
<evidence type="ECO:0000256" key="2">
    <source>
        <dbReference type="ARBA" id="ARBA00022490"/>
    </source>
</evidence>
<organism evidence="4 5">
    <name type="scientific">Golovinomyces cichoracearum</name>
    <dbReference type="NCBI Taxonomy" id="62708"/>
    <lineage>
        <taxon>Eukaryota</taxon>
        <taxon>Fungi</taxon>
        <taxon>Dikarya</taxon>
        <taxon>Ascomycota</taxon>
        <taxon>Pezizomycotina</taxon>
        <taxon>Leotiomycetes</taxon>
        <taxon>Erysiphales</taxon>
        <taxon>Erysiphaceae</taxon>
        <taxon>Golovinomyces</taxon>
    </lineage>
</organism>
<dbReference type="InterPro" id="IPR016024">
    <property type="entry name" value="ARM-type_fold"/>
</dbReference>
<keyword evidence="2" id="KW-0963">Cytoplasm</keyword>
<evidence type="ECO:0000256" key="1">
    <source>
        <dbReference type="ARBA" id="ARBA00004496"/>
    </source>
</evidence>
<dbReference type="OrthoDB" id="5574718at2759"/>
<comment type="caution">
    <text evidence="4">The sequence shown here is derived from an EMBL/GenBank/DDBJ whole genome shotgun (WGS) entry which is preliminary data.</text>
</comment>
<reference evidence="4 5" key="1">
    <citation type="journal article" date="2018" name="BMC Genomics">
        <title>Comparative genome analyses reveal sequence features reflecting distinct modes of host-adaptation between dicot and monocot powdery mildew.</title>
        <authorList>
            <person name="Wu Y."/>
            <person name="Ma X."/>
            <person name="Pan Z."/>
            <person name="Kale S.D."/>
            <person name="Song Y."/>
            <person name="King H."/>
            <person name="Zhang Q."/>
            <person name="Presley C."/>
            <person name="Deng X."/>
            <person name="Wei C.I."/>
            <person name="Xiao S."/>
        </authorList>
    </citation>
    <scope>NUCLEOTIDE SEQUENCE [LARGE SCALE GENOMIC DNA]</scope>
    <source>
        <strain evidence="4">UCSC1</strain>
    </source>
</reference>
<dbReference type="Gene3D" id="1.25.10.100">
    <property type="match status" value="1"/>
</dbReference>
<sequence>MVLSAPSTVSGVVAQEPVEEQVKSLVKYIRDQDLEEKEKCQKLNNLTKIFNEYSVQNNEPKKVNRGMFQPIDDESLEHILGYLDIRRSQLIRSHVILTISAFLKAADAEGGERISKNLMNFVKKGTSDDLTVAFSAAASIFPLSPDLISTLFLSDGFILKLKNLIDKKLIDDKLEQASLELLNVACMNSGCRNTIKHKFLEWLTEKAQRPAKDDPDKIVTSICQQENDLLMKQEHTELIRNLAAVILAKLQVALKAVPSTTVPGTEERIQPVSITIEDLSERFKNLLLSSSSCQTSIEGLAYTSLQPKIKESLAMDKNFLRYLIKVLRDAPVRSPVIFGALSILVNLTSYKPVLPEEQKHLNQLKAYANASKVSDSDHLNNDEHVSKRCLAVFEAGSIPTLVTHTQHGSSSSLALVVSIIFSLARTPKIRGQMAQQGAVKLLLHAFSVFSPDNLSARRTTAHALARILITTNPLHIFGGSNPLSNTTAVRPLILILSDDPDVEHHDLLPVFESLLALTNLASTDDTARNLIIRLAFPQLEEFLFSKNSMVTRATVQLICNLVQSTEAVCKFADDGKQASHRMHILLALTDAEDLETRSAASGALASLTQWDEAVNSILERDRGAYLLLRLCQEDQDELRHRGLVCILNILMAPGKIGKWGVAQIKGLKGIEILKECLKKTRNQDVIDIAAEALKLLLVDKEMPNLNS</sequence>
<dbReference type="InterPro" id="IPR011989">
    <property type="entry name" value="ARM-like"/>
</dbReference>
<dbReference type="PANTHER" id="PTHR45994">
    <property type="entry name" value="FI21225P1"/>
    <property type="match status" value="1"/>
</dbReference>
<proteinExistence type="predicted"/>
<dbReference type="InterPro" id="IPR024660">
    <property type="entry name" value="UCS_central_dom"/>
</dbReference>
<dbReference type="Pfam" id="PF11701">
    <property type="entry name" value="UNC45-central"/>
    <property type="match status" value="1"/>
</dbReference>